<dbReference type="Proteomes" id="UP001054837">
    <property type="component" value="Unassembled WGS sequence"/>
</dbReference>
<reference evidence="1 2" key="1">
    <citation type="submission" date="2021-06" db="EMBL/GenBank/DDBJ databases">
        <title>Caerostris darwini draft genome.</title>
        <authorList>
            <person name="Kono N."/>
            <person name="Arakawa K."/>
        </authorList>
    </citation>
    <scope>NUCLEOTIDE SEQUENCE [LARGE SCALE GENOMIC DNA]</scope>
</reference>
<name>A0AAV4P4L9_9ARAC</name>
<gene>
    <name evidence="1" type="ORF">CDAR_509621</name>
</gene>
<feature type="non-terminal residue" evidence="1">
    <location>
        <position position="1"/>
    </location>
</feature>
<accession>A0AAV4P4L9</accession>
<keyword evidence="2" id="KW-1185">Reference proteome</keyword>
<evidence type="ECO:0000313" key="1">
    <source>
        <dbReference type="EMBL" id="GIX90102.1"/>
    </source>
</evidence>
<evidence type="ECO:0000313" key="2">
    <source>
        <dbReference type="Proteomes" id="UP001054837"/>
    </source>
</evidence>
<organism evidence="1 2">
    <name type="scientific">Caerostris darwini</name>
    <dbReference type="NCBI Taxonomy" id="1538125"/>
    <lineage>
        <taxon>Eukaryota</taxon>
        <taxon>Metazoa</taxon>
        <taxon>Ecdysozoa</taxon>
        <taxon>Arthropoda</taxon>
        <taxon>Chelicerata</taxon>
        <taxon>Arachnida</taxon>
        <taxon>Araneae</taxon>
        <taxon>Araneomorphae</taxon>
        <taxon>Entelegynae</taxon>
        <taxon>Araneoidea</taxon>
        <taxon>Araneidae</taxon>
        <taxon>Caerostris</taxon>
    </lineage>
</organism>
<dbReference type="EMBL" id="BPLQ01002221">
    <property type="protein sequence ID" value="GIX90102.1"/>
    <property type="molecule type" value="Genomic_DNA"/>
</dbReference>
<protein>
    <submittedName>
        <fullName evidence="1">Uncharacterized protein</fullName>
    </submittedName>
</protein>
<sequence>CLWFKPFGNAKGSDQSRSLYHEKNLLTTPANGFFPPK</sequence>
<comment type="caution">
    <text evidence="1">The sequence shown here is derived from an EMBL/GenBank/DDBJ whole genome shotgun (WGS) entry which is preliminary data.</text>
</comment>
<proteinExistence type="predicted"/>
<dbReference type="AlphaFoldDB" id="A0AAV4P4L9"/>